<feature type="domain" description="Secretion system C-terminal sorting" evidence="3">
    <location>
        <begin position="522"/>
        <end position="590"/>
    </location>
</feature>
<dbReference type="Pfam" id="PF18962">
    <property type="entry name" value="Por_Secre_tail"/>
    <property type="match status" value="1"/>
</dbReference>
<organism evidence="4 5">
    <name type="scientific">Polaribacter porphyrae</name>
    <dbReference type="NCBI Taxonomy" id="1137780"/>
    <lineage>
        <taxon>Bacteria</taxon>
        <taxon>Pseudomonadati</taxon>
        <taxon>Bacteroidota</taxon>
        <taxon>Flavobacteriia</taxon>
        <taxon>Flavobacteriales</taxon>
        <taxon>Flavobacteriaceae</taxon>
    </lineage>
</organism>
<evidence type="ECO:0000256" key="2">
    <source>
        <dbReference type="SAM" id="SignalP"/>
    </source>
</evidence>
<dbReference type="EMBL" id="MSCN01000001">
    <property type="protein sequence ID" value="PQJ80365.1"/>
    <property type="molecule type" value="Genomic_DNA"/>
</dbReference>
<protein>
    <recommendedName>
        <fullName evidence="3">Secretion system C-terminal sorting domain-containing protein</fullName>
    </recommendedName>
</protein>
<dbReference type="InterPro" id="IPR011043">
    <property type="entry name" value="Gal_Oxase/kelch_b-propeller"/>
</dbReference>
<dbReference type="Proteomes" id="UP000238882">
    <property type="component" value="Unassembled WGS sequence"/>
</dbReference>
<dbReference type="SUPFAM" id="SSF63829">
    <property type="entry name" value="Calcium-dependent phosphotriesterase"/>
    <property type="match status" value="1"/>
</dbReference>
<feature type="signal peptide" evidence="2">
    <location>
        <begin position="1"/>
        <end position="21"/>
    </location>
</feature>
<evidence type="ECO:0000256" key="1">
    <source>
        <dbReference type="ARBA" id="ARBA00022729"/>
    </source>
</evidence>
<name>A0A2S7WRY9_9FLAO</name>
<dbReference type="SUPFAM" id="SSF50965">
    <property type="entry name" value="Galactose oxidase, central domain"/>
    <property type="match status" value="1"/>
</dbReference>
<evidence type="ECO:0000259" key="3">
    <source>
        <dbReference type="Pfam" id="PF18962"/>
    </source>
</evidence>
<evidence type="ECO:0000313" key="5">
    <source>
        <dbReference type="Proteomes" id="UP000238882"/>
    </source>
</evidence>
<keyword evidence="1 2" id="KW-0732">Signal</keyword>
<reference evidence="4 5" key="1">
    <citation type="submission" date="2016-12" db="EMBL/GenBank/DDBJ databases">
        <title>Trade-off between light-utilization and light-protection in marine flavobacteria.</title>
        <authorList>
            <person name="Kumagai Y."/>
            <person name="Yoshizawa S."/>
            <person name="Kogure K."/>
            <person name="Iwasaki W."/>
        </authorList>
    </citation>
    <scope>NUCLEOTIDE SEQUENCE [LARGE SCALE GENOMIC DNA]</scope>
    <source>
        <strain evidence="4 5">NBRC 108759</strain>
    </source>
</reference>
<accession>A0A2S7WRY9</accession>
<sequence length="591" mass="64869">MKKNYLTLLLLCTISVLNLNSQELIANMRSGALDGINGDTADMIEFNGKLLFTAHLGDGKAYELVEYDPITGIVTNLTDIDPGSDDSFPNYKVVLNNTLFFVADAEETGSGPISFTELYSYNSDGTLTKIPSNGFSNNTNNANTDINPKNLTLYNGNIYFSAQKSDVKVEVQLLKMPSNGNYSEVVISGAYVRGGFENHPEPASFEVTNNKLFFSANVSNSERGLFFYDDTNNTSGRIGTHSYPPYVKANGTDLFYLAQGTYWKYDTTSGTSSPNIFATNAPIPKTKPVTHSGKMYYRSEFTSPFSSNDLVIYDIATDTHTRVRINSTVDSNVSHFEKYGGKIFFAAEDDNAGKELHMYDPISEKYTLVSNIRLGSSGSFPSSYYIFQNRMYFAATSQSEGRELWVMEGTNIAPKIKAFIGNQTYVQDANGIATFNLLDYFKEDFEDGANISFSSSSGSPNLVTTSVQGNTLTINYTLNVGVSAINVTSTDSGGKSISQEFDVIIESATASIDDVISKSFNLYPNPTKTSFKLESNNYNIKKVAIFNILGAKVTSFSNALESYNVSNLTRGIYQVVVATERGKGIKKLVIE</sequence>
<feature type="chain" id="PRO_5015454286" description="Secretion system C-terminal sorting domain-containing protein" evidence="2">
    <location>
        <begin position="22"/>
        <end position="591"/>
    </location>
</feature>
<keyword evidence="5" id="KW-1185">Reference proteome</keyword>
<comment type="caution">
    <text evidence="4">The sequence shown here is derived from an EMBL/GenBank/DDBJ whole genome shotgun (WGS) entry which is preliminary data.</text>
</comment>
<dbReference type="AlphaFoldDB" id="A0A2S7WRY9"/>
<dbReference type="InterPro" id="IPR026444">
    <property type="entry name" value="Secre_tail"/>
</dbReference>
<evidence type="ECO:0000313" key="4">
    <source>
        <dbReference type="EMBL" id="PQJ80365.1"/>
    </source>
</evidence>
<dbReference type="NCBIfam" id="TIGR04183">
    <property type="entry name" value="Por_Secre_tail"/>
    <property type="match status" value="1"/>
</dbReference>
<proteinExistence type="predicted"/>
<gene>
    <name evidence="4" type="ORF">BTO18_14800</name>
</gene>
<dbReference type="RefSeq" id="WP_170063285.1">
    <property type="nucleotide sequence ID" value="NZ_MSCN01000001.1"/>
</dbReference>